<feature type="region of interest" description="Disordered" evidence="1">
    <location>
        <begin position="1"/>
        <end position="51"/>
    </location>
</feature>
<sequence>ESDAEGHAHQQGSYVEHSHPSSDTDGGGESAYAGDEDSDREYRFHGRLPAE</sequence>
<dbReference type="EMBL" id="JBAHYK010004972">
    <property type="protein sequence ID" value="KAL0562634.1"/>
    <property type="molecule type" value="Genomic_DNA"/>
</dbReference>
<feature type="non-terminal residue" evidence="2">
    <location>
        <position position="1"/>
    </location>
</feature>
<keyword evidence="3" id="KW-1185">Reference proteome</keyword>
<evidence type="ECO:0000313" key="2">
    <source>
        <dbReference type="EMBL" id="KAL0562634.1"/>
    </source>
</evidence>
<gene>
    <name evidence="2" type="ORF">V5O48_019450</name>
</gene>
<organism evidence="2 3">
    <name type="scientific">Marasmius crinis-equi</name>
    <dbReference type="NCBI Taxonomy" id="585013"/>
    <lineage>
        <taxon>Eukaryota</taxon>
        <taxon>Fungi</taxon>
        <taxon>Dikarya</taxon>
        <taxon>Basidiomycota</taxon>
        <taxon>Agaricomycotina</taxon>
        <taxon>Agaricomycetes</taxon>
        <taxon>Agaricomycetidae</taxon>
        <taxon>Agaricales</taxon>
        <taxon>Marasmiineae</taxon>
        <taxon>Marasmiaceae</taxon>
        <taxon>Marasmius</taxon>
    </lineage>
</organism>
<accession>A0ABR3EID9</accession>
<evidence type="ECO:0000256" key="1">
    <source>
        <dbReference type="SAM" id="MobiDB-lite"/>
    </source>
</evidence>
<name>A0ABR3EID9_9AGAR</name>
<feature type="compositionally biased region" description="Basic and acidic residues" evidence="1">
    <location>
        <begin position="40"/>
        <end position="51"/>
    </location>
</feature>
<protein>
    <submittedName>
        <fullName evidence="2">Uncharacterized protein</fullName>
    </submittedName>
</protein>
<feature type="non-terminal residue" evidence="2">
    <location>
        <position position="51"/>
    </location>
</feature>
<proteinExistence type="predicted"/>
<evidence type="ECO:0000313" key="3">
    <source>
        <dbReference type="Proteomes" id="UP001465976"/>
    </source>
</evidence>
<comment type="caution">
    <text evidence="2">The sequence shown here is derived from an EMBL/GenBank/DDBJ whole genome shotgun (WGS) entry which is preliminary data.</text>
</comment>
<dbReference type="Proteomes" id="UP001465976">
    <property type="component" value="Unassembled WGS sequence"/>
</dbReference>
<reference evidence="2 3" key="1">
    <citation type="submission" date="2024-02" db="EMBL/GenBank/DDBJ databases">
        <title>A draft genome for the cacao thread blight pathogen Marasmius crinis-equi.</title>
        <authorList>
            <person name="Cohen S.P."/>
            <person name="Baruah I.K."/>
            <person name="Amoako-Attah I."/>
            <person name="Bukari Y."/>
            <person name="Meinhardt L.W."/>
            <person name="Bailey B.A."/>
        </authorList>
    </citation>
    <scope>NUCLEOTIDE SEQUENCE [LARGE SCALE GENOMIC DNA]</scope>
    <source>
        <strain evidence="2 3">GH-76</strain>
    </source>
</reference>